<keyword evidence="5 8" id="KW-1133">Transmembrane helix</keyword>
<protein>
    <recommendedName>
        <fullName evidence="7">MFS-type drug efflux transporter P55</fullName>
    </recommendedName>
</protein>
<feature type="transmembrane region" description="Helical" evidence="8">
    <location>
        <begin position="12"/>
        <end position="33"/>
    </location>
</feature>
<feature type="transmembrane region" description="Helical" evidence="8">
    <location>
        <begin position="346"/>
        <end position="363"/>
    </location>
</feature>
<evidence type="ECO:0000256" key="3">
    <source>
        <dbReference type="ARBA" id="ARBA00022519"/>
    </source>
</evidence>
<evidence type="ECO:0000256" key="7">
    <source>
        <dbReference type="ARBA" id="ARBA00044273"/>
    </source>
</evidence>
<keyword evidence="3" id="KW-1003">Cell membrane</keyword>
<feature type="transmembrane region" description="Helical" evidence="8">
    <location>
        <begin position="113"/>
        <end position="134"/>
    </location>
</feature>
<dbReference type="EMBL" id="PUIO01000090">
    <property type="protein sequence ID" value="PQP14292.1"/>
    <property type="molecule type" value="Genomic_DNA"/>
</dbReference>
<evidence type="ECO:0000259" key="9">
    <source>
        <dbReference type="PROSITE" id="PS50850"/>
    </source>
</evidence>
<keyword evidence="2" id="KW-0813">Transport</keyword>
<evidence type="ECO:0000256" key="8">
    <source>
        <dbReference type="SAM" id="Phobius"/>
    </source>
</evidence>
<evidence type="ECO:0000256" key="6">
    <source>
        <dbReference type="ARBA" id="ARBA00023136"/>
    </source>
</evidence>
<dbReference type="InterPro" id="IPR011701">
    <property type="entry name" value="MFS"/>
</dbReference>
<evidence type="ECO:0000256" key="2">
    <source>
        <dbReference type="ARBA" id="ARBA00022448"/>
    </source>
</evidence>
<comment type="caution">
    <text evidence="10">The sequence shown here is derived from an EMBL/GenBank/DDBJ whole genome shotgun (WGS) entry which is preliminary data.</text>
</comment>
<evidence type="ECO:0000256" key="5">
    <source>
        <dbReference type="ARBA" id="ARBA00022989"/>
    </source>
</evidence>
<evidence type="ECO:0000256" key="4">
    <source>
        <dbReference type="ARBA" id="ARBA00022692"/>
    </source>
</evidence>
<sequence length="524" mass="54137">MSVELIPGRSRTVAIGAAALAVLLGALDTYVVVSMIRQIMDDLLIPVNRLERVTPIVTGYLLGYIAAMPLLGQASDRFGRKLVLQSCLAGFLVGSVVTALADDLPMLVAGRVVQGVASGALLPVTMALAADLWATHKRSNVLGAVGAVQELGSVLGPLYGVAIAGLAVWSSAFGIAGWRGVFWMNVPLGVLAMIAVQVSVSRRDPAHEPVRVDVVGGLLLAVALGLAVVGLYNPDPRTAVLPPWGGPMLVGVGVATVAFVGWELRAKTRLIDPVDVQMGAFLAALGVSGAAGVALMVTLVDVDLFAQSLLDRDDRGAVILLLRFLAALPVGALLGGLLAARLGDRVVAAVGMLLAAAGYFRMARWPMDVLSVPYQVGPIVVPRLDTDLAVAGLGLGLVIAPLSVAVLRAVSPIQYGIASAGVVVARMTGMLVGVAALSAWGLHRFHSLTANLQVPFPVGKPPEQAARELAEYAGAVDRALVTEYTGIFLITSVVCAAGALLALFLGRHPAKASDSAENSITKRT</sequence>
<dbReference type="PROSITE" id="PS50850">
    <property type="entry name" value="MFS"/>
    <property type="match status" value="1"/>
</dbReference>
<name>A0A2S8IIU1_RHOOP</name>
<dbReference type="PANTHER" id="PTHR23501">
    <property type="entry name" value="MAJOR FACILITATOR SUPERFAMILY"/>
    <property type="match status" value="1"/>
</dbReference>
<feature type="transmembrane region" description="Helical" evidence="8">
    <location>
        <begin position="417"/>
        <end position="442"/>
    </location>
</feature>
<dbReference type="Pfam" id="PF07690">
    <property type="entry name" value="MFS_1"/>
    <property type="match status" value="1"/>
</dbReference>
<feature type="transmembrane region" description="Helical" evidence="8">
    <location>
        <begin position="154"/>
        <end position="176"/>
    </location>
</feature>
<evidence type="ECO:0000256" key="1">
    <source>
        <dbReference type="ARBA" id="ARBA00004429"/>
    </source>
</evidence>
<proteinExistence type="predicted"/>
<feature type="transmembrane region" description="Helical" evidence="8">
    <location>
        <begin position="83"/>
        <end position="101"/>
    </location>
</feature>
<dbReference type="CDD" id="cd17321">
    <property type="entry name" value="MFS_MMR_MDR_like"/>
    <property type="match status" value="1"/>
</dbReference>
<feature type="transmembrane region" description="Helical" evidence="8">
    <location>
        <begin position="388"/>
        <end position="410"/>
    </location>
</feature>
<feature type="transmembrane region" description="Helical" evidence="8">
    <location>
        <begin position="484"/>
        <end position="505"/>
    </location>
</feature>
<reference evidence="11" key="1">
    <citation type="submission" date="2018-02" db="EMBL/GenBank/DDBJ databases">
        <title>Draft genome sequencing of Rhodococcus opacus KU647198.</title>
        <authorList>
            <person name="Zheng B.-X."/>
        </authorList>
    </citation>
    <scope>NUCLEOTIDE SEQUENCE [LARGE SCALE GENOMIC DNA]</scope>
    <source>
        <strain evidence="11">04-OD7</strain>
    </source>
</reference>
<dbReference type="InterPro" id="IPR020846">
    <property type="entry name" value="MFS_dom"/>
</dbReference>
<keyword evidence="6 8" id="KW-0472">Membrane</keyword>
<dbReference type="PANTHER" id="PTHR23501:SF191">
    <property type="entry name" value="VACUOLAR BASIC AMINO ACID TRANSPORTER 4"/>
    <property type="match status" value="1"/>
</dbReference>
<keyword evidence="3" id="KW-0997">Cell inner membrane</keyword>
<gene>
    <name evidence="10" type="ORF">C5613_41035</name>
</gene>
<dbReference type="InterPro" id="IPR005829">
    <property type="entry name" value="Sugar_transporter_CS"/>
</dbReference>
<dbReference type="InterPro" id="IPR036259">
    <property type="entry name" value="MFS_trans_sf"/>
</dbReference>
<evidence type="ECO:0000313" key="11">
    <source>
        <dbReference type="Proteomes" id="UP000239290"/>
    </source>
</evidence>
<evidence type="ECO:0000313" key="10">
    <source>
        <dbReference type="EMBL" id="PQP14292.1"/>
    </source>
</evidence>
<feature type="transmembrane region" description="Helical" evidence="8">
    <location>
        <begin position="244"/>
        <end position="264"/>
    </location>
</feature>
<feature type="transmembrane region" description="Helical" evidence="8">
    <location>
        <begin position="212"/>
        <end position="232"/>
    </location>
</feature>
<feature type="transmembrane region" description="Helical" evidence="8">
    <location>
        <begin position="53"/>
        <end position="71"/>
    </location>
</feature>
<dbReference type="RefSeq" id="WP_105423507.1">
    <property type="nucleotide sequence ID" value="NZ_PUIO01000090.1"/>
</dbReference>
<organism evidence="10 11">
    <name type="scientific">Rhodococcus opacus</name>
    <name type="common">Nocardia opaca</name>
    <dbReference type="NCBI Taxonomy" id="37919"/>
    <lineage>
        <taxon>Bacteria</taxon>
        <taxon>Bacillati</taxon>
        <taxon>Actinomycetota</taxon>
        <taxon>Actinomycetes</taxon>
        <taxon>Mycobacteriales</taxon>
        <taxon>Nocardiaceae</taxon>
        <taxon>Rhodococcus</taxon>
    </lineage>
</organism>
<feature type="transmembrane region" description="Helical" evidence="8">
    <location>
        <begin position="276"/>
        <end position="297"/>
    </location>
</feature>
<accession>A0A2S8IIU1</accession>
<dbReference type="AlphaFoldDB" id="A0A2S8IIU1"/>
<dbReference type="PRINTS" id="PR01036">
    <property type="entry name" value="TCRTETB"/>
</dbReference>
<dbReference type="Gene3D" id="1.20.1720.10">
    <property type="entry name" value="Multidrug resistance protein D"/>
    <property type="match status" value="1"/>
</dbReference>
<feature type="transmembrane region" description="Helical" evidence="8">
    <location>
        <begin position="317"/>
        <end position="339"/>
    </location>
</feature>
<feature type="domain" description="Major facilitator superfamily (MFS) profile" evidence="9">
    <location>
        <begin position="14"/>
        <end position="510"/>
    </location>
</feature>
<feature type="transmembrane region" description="Helical" evidence="8">
    <location>
        <begin position="182"/>
        <end position="200"/>
    </location>
</feature>
<dbReference type="Proteomes" id="UP000239290">
    <property type="component" value="Unassembled WGS sequence"/>
</dbReference>
<dbReference type="PROSITE" id="PS00216">
    <property type="entry name" value="SUGAR_TRANSPORT_1"/>
    <property type="match status" value="1"/>
</dbReference>
<dbReference type="GO" id="GO:0005886">
    <property type="term" value="C:plasma membrane"/>
    <property type="evidence" value="ECO:0007669"/>
    <property type="project" value="UniProtKB-SubCell"/>
</dbReference>
<dbReference type="GO" id="GO:0022857">
    <property type="term" value="F:transmembrane transporter activity"/>
    <property type="evidence" value="ECO:0007669"/>
    <property type="project" value="InterPro"/>
</dbReference>
<comment type="subcellular location">
    <subcellularLocation>
        <location evidence="1">Cell inner membrane</location>
        <topology evidence="1">Multi-pass membrane protein</topology>
    </subcellularLocation>
</comment>
<dbReference type="SUPFAM" id="SSF103473">
    <property type="entry name" value="MFS general substrate transporter"/>
    <property type="match status" value="1"/>
</dbReference>
<keyword evidence="4 8" id="KW-0812">Transmembrane</keyword>